<protein>
    <recommendedName>
        <fullName evidence="3">RNase H type-1 domain-containing protein</fullName>
    </recommendedName>
</protein>
<reference evidence="1" key="1">
    <citation type="journal article" date="2023" name="Plant Biotechnol. J.">
        <title>Chromosome-level wild Hevea brasiliensis genome provides new tools for genomic-assisted breeding and valuable loci to elevate rubber yield.</title>
        <authorList>
            <person name="Cheng H."/>
            <person name="Song X."/>
            <person name="Hu Y."/>
            <person name="Wu T."/>
            <person name="Yang Q."/>
            <person name="An Z."/>
            <person name="Feng S."/>
            <person name="Deng Z."/>
            <person name="Wu W."/>
            <person name="Zeng X."/>
            <person name="Tu M."/>
            <person name="Wang X."/>
            <person name="Huang H."/>
        </authorList>
    </citation>
    <scope>NUCLEOTIDE SEQUENCE</scope>
    <source>
        <strain evidence="1">MT/VB/25A 57/8</strain>
    </source>
</reference>
<dbReference type="EMBL" id="JARPOI010000005">
    <property type="protein sequence ID" value="KAJ9180741.1"/>
    <property type="molecule type" value="Genomic_DNA"/>
</dbReference>
<gene>
    <name evidence="1" type="ORF">P3X46_008953</name>
</gene>
<evidence type="ECO:0000313" key="2">
    <source>
        <dbReference type="Proteomes" id="UP001174677"/>
    </source>
</evidence>
<proteinExistence type="predicted"/>
<accession>A0ABQ9MNT1</accession>
<dbReference type="Proteomes" id="UP001174677">
    <property type="component" value="Chromosome 5"/>
</dbReference>
<evidence type="ECO:0008006" key="3">
    <source>
        <dbReference type="Google" id="ProtNLM"/>
    </source>
</evidence>
<name>A0ABQ9MNT1_HEVBR</name>
<organism evidence="1 2">
    <name type="scientific">Hevea brasiliensis</name>
    <name type="common">Para rubber tree</name>
    <name type="synonym">Siphonia brasiliensis</name>
    <dbReference type="NCBI Taxonomy" id="3981"/>
    <lineage>
        <taxon>Eukaryota</taxon>
        <taxon>Viridiplantae</taxon>
        <taxon>Streptophyta</taxon>
        <taxon>Embryophyta</taxon>
        <taxon>Tracheophyta</taxon>
        <taxon>Spermatophyta</taxon>
        <taxon>Magnoliopsida</taxon>
        <taxon>eudicotyledons</taxon>
        <taxon>Gunneridae</taxon>
        <taxon>Pentapetalae</taxon>
        <taxon>rosids</taxon>
        <taxon>fabids</taxon>
        <taxon>Malpighiales</taxon>
        <taxon>Euphorbiaceae</taxon>
        <taxon>Crotonoideae</taxon>
        <taxon>Micrandreae</taxon>
        <taxon>Hevea</taxon>
    </lineage>
</organism>
<sequence length="122" mass="13828">MDKWQPPPAGMMKCNVDVALLAVENFPSADWVLRREDGLFVQACQKMMMGPRNPRLHEVVNLPEALIWMKSKAFRQVAVLFNSLLLVQPLHGINDETNYFGIVVERCRGLLAELDGCSIRFA</sequence>
<evidence type="ECO:0000313" key="1">
    <source>
        <dbReference type="EMBL" id="KAJ9180741.1"/>
    </source>
</evidence>
<comment type="caution">
    <text evidence="1">The sequence shown here is derived from an EMBL/GenBank/DDBJ whole genome shotgun (WGS) entry which is preliminary data.</text>
</comment>
<keyword evidence="2" id="KW-1185">Reference proteome</keyword>